<comment type="caution">
    <text evidence="1">The sequence shown here is derived from an EMBL/GenBank/DDBJ whole genome shotgun (WGS) entry which is preliminary data.</text>
</comment>
<reference evidence="1 2" key="1">
    <citation type="journal article" date="2019" name="Commun. Biol.">
        <title>The bagworm genome reveals a unique fibroin gene that provides high tensile strength.</title>
        <authorList>
            <person name="Kono N."/>
            <person name="Nakamura H."/>
            <person name="Ohtoshi R."/>
            <person name="Tomita M."/>
            <person name="Numata K."/>
            <person name="Arakawa K."/>
        </authorList>
    </citation>
    <scope>NUCLEOTIDE SEQUENCE [LARGE SCALE GENOMIC DNA]</scope>
</reference>
<name>A0A4C1T2S1_EUMVA</name>
<accession>A0A4C1T2S1</accession>
<dbReference type="EMBL" id="BGZK01000032">
    <property type="protein sequence ID" value="GBP08789.1"/>
    <property type="molecule type" value="Genomic_DNA"/>
</dbReference>
<organism evidence="1 2">
    <name type="scientific">Eumeta variegata</name>
    <name type="common">Bagworm moth</name>
    <name type="synonym">Eumeta japonica</name>
    <dbReference type="NCBI Taxonomy" id="151549"/>
    <lineage>
        <taxon>Eukaryota</taxon>
        <taxon>Metazoa</taxon>
        <taxon>Ecdysozoa</taxon>
        <taxon>Arthropoda</taxon>
        <taxon>Hexapoda</taxon>
        <taxon>Insecta</taxon>
        <taxon>Pterygota</taxon>
        <taxon>Neoptera</taxon>
        <taxon>Endopterygota</taxon>
        <taxon>Lepidoptera</taxon>
        <taxon>Glossata</taxon>
        <taxon>Ditrysia</taxon>
        <taxon>Tineoidea</taxon>
        <taxon>Psychidae</taxon>
        <taxon>Oiketicinae</taxon>
        <taxon>Eumeta</taxon>
    </lineage>
</organism>
<evidence type="ECO:0000313" key="1">
    <source>
        <dbReference type="EMBL" id="GBP08789.1"/>
    </source>
</evidence>
<dbReference type="Proteomes" id="UP000299102">
    <property type="component" value="Unassembled WGS sequence"/>
</dbReference>
<proteinExistence type="predicted"/>
<evidence type="ECO:0000313" key="2">
    <source>
        <dbReference type="Proteomes" id="UP000299102"/>
    </source>
</evidence>
<dbReference type="AlphaFoldDB" id="A0A4C1T2S1"/>
<protein>
    <submittedName>
        <fullName evidence="1">Uncharacterized protein</fullName>
    </submittedName>
</protein>
<sequence>MGGPNEKLDGPLKLQFPLDSMRAPRRNGRSLTAISVVKVLACLFYTAVLRWSPPPVDSRNPKRVISTLPASGEGIGHLTEGGRIDGRGKGGWATGTLTQWMKCNSGSCYFMTIFSPAHRGPVDILSSQFSTNCLNASPQPEQYGREAEYSRRWELAADGILICL</sequence>
<gene>
    <name evidence="1" type="ORF">EVAR_7358_1</name>
</gene>
<keyword evidence="2" id="KW-1185">Reference proteome</keyword>